<name>A0A1Q9D9S8_SYMMI</name>
<keyword evidence="2" id="KW-0472">Membrane</keyword>
<feature type="transmembrane region" description="Helical" evidence="2">
    <location>
        <begin position="364"/>
        <end position="385"/>
    </location>
</feature>
<feature type="compositionally biased region" description="Low complexity" evidence="1">
    <location>
        <begin position="566"/>
        <end position="593"/>
    </location>
</feature>
<feature type="transmembrane region" description="Helical" evidence="2">
    <location>
        <begin position="411"/>
        <end position="432"/>
    </location>
</feature>
<evidence type="ECO:0000313" key="4">
    <source>
        <dbReference type="Proteomes" id="UP000186817"/>
    </source>
</evidence>
<evidence type="ECO:0000313" key="3">
    <source>
        <dbReference type="EMBL" id="OLP91908.1"/>
    </source>
</evidence>
<feature type="transmembrane region" description="Helical" evidence="2">
    <location>
        <begin position="234"/>
        <end position="256"/>
    </location>
</feature>
<dbReference type="Gene3D" id="3.40.630.30">
    <property type="match status" value="1"/>
</dbReference>
<accession>A0A1Q9D9S8</accession>
<reference evidence="3 4" key="1">
    <citation type="submission" date="2016-02" db="EMBL/GenBank/DDBJ databases">
        <title>Genome analysis of coral dinoflagellate symbionts highlights evolutionary adaptations to a symbiotic lifestyle.</title>
        <authorList>
            <person name="Aranda M."/>
            <person name="Li Y."/>
            <person name="Liew Y.J."/>
            <person name="Baumgarten S."/>
            <person name="Simakov O."/>
            <person name="Wilson M."/>
            <person name="Piel J."/>
            <person name="Ashoor H."/>
            <person name="Bougouffa S."/>
            <person name="Bajic V.B."/>
            <person name="Ryu T."/>
            <person name="Ravasi T."/>
            <person name="Bayer T."/>
            <person name="Micklem G."/>
            <person name="Kim H."/>
            <person name="Bhak J."/>
            <person name="Lajeunesse T.C."/>
            <person name="Voolstra C.R."/>
        </authorList>
    </citation>
    <scope>NUCLEOTIDE SEQUENCE [LARGE SCALE GENOMIC DNA]</scope>
    <source>
        <strain evidence="3 4">CCMP2467</strain>
    </source>
</reference>
<comment type="caution">
    <text evidence="3">The sequence shown here is derived from an EMBL/GenBank/DDBJ whole genome shotgun (WGS) entry which is preliminary data.</text>
</comment>
<feature type="region of interest" description="Disordered" evidence="1">
    <location>
        <begin position="522"/>
        <end position="544"/>
    </location>
</feature>
<feature type="transmembrane region" description="Helical" evidence="2">
    <location>
        <begin position="106"/>
        <end position="128"/>
    </location>
</feature>
<organism evidence="3 4">
    <name type="scientific">Symbiodinium microadriaticum</name>
    <name type="common">Dinoflagellate</name>
    <name type="synonym">Zooxanthella microadriatica</name>
    <dbReference type="NCBI Taxonomy" id="2951"/>
    <lineage>
        <taxon>Eukaryota</taxon>
        <taxon>Sar</taxon>
        <taxon>Alveolata</taxon>
        <taxon>Dinophyceae</taxon>
        <taxon>Suessiales</taxon>
        <taxon>Symbiodiniaceae</taxon>
        <taxon>Symbiodinium</taxon>
    </lineage>
</organism>
<evidence type="ECO:0000256" key="2">
    <source>
        <dbReference type="SAM" id="Phobius"/>
    </source>
</evidence>
<gene>
    <name evidence="3" type="ORF">AK812_SmicGene26314</name>
</gene>
<protein>
    <submittedName>
        <fullName evidence="3">Uncharacterized protein</fullName>
    </submittedName>
</protein>
<keyword evidence="2" id="KW-0812">Transmembrane</keyword>
<dbReference type="EMBL" id="LSRX01000643">
    <property type="protein sequence ID" value="OLP91908.1"/>
    <property type="molecule type" value="Genomic_DNA"/>
</dbReference>
<proteinExistence type="predicted"/>
<dbReference type="Proteomes" id="UP000186817">
    <property type="component" value="Unassembled WGS sequence"/>
</dbReference>
<keyword evidence="2" id="KW-1133">Transmembrane helix</keyword>
<sequence length="692" mass="76725">MEDFVIGNAQECGQQAETAARSTSDSISHFLSLMTPAADDVIRSTKAYLPLKNFGMPFRKPEAQKGWHHLSEVTSEIETFWSHSWHGRAWQKILTLLILYNSLRSMAVASLGAVLASCLYAVEVLPGYDVEVDETHFNSIWALATGCCLYFVLLFVARPREGVFVDVVCIDQLDRSRKLMGIRSIAALIKRTKAMIVLWDPTFSRRMWCLFELAAFLHSRSPGEKPRLIIRPTIFGPTLLFLTVAMALVQALVILMQDFRNTAFPMEGIVVFMACYVNVVTYRSYFRSIEELKHQLRVFSVQDATCYCCSKGHRNRSACDKDMLLGCITVWFGSVEVFEERVRTDVLDCLLTQLSQDFFSYRQCIVALCPVMWSGLDFASGGWLWCKHLNQLPGSDGYCGNSERGSPESFLAHWLIRGAVWWLGAVPLNLRLGMRAMYYLRKKCRWRMLDETLNLVILLFIAALTVGMSGLEWYCWGVLRYMLPVPYDYMQLWTTDCSGLLESCEALKAFCDRNLQGTQDSPMNFSLPEASGEQGASGSGSAPAAYQGPIIEEITDEAEESPKAPPAASSSSSSQPASSSSQPAARASEAAAGYPAAEEEQLRLLIAADTIQAEALCASVGSELIFGSEEEIQAHLDGPGRGLCWVAQRGGRAVGVLLCGSDGVFGHVLQLAVEPGDNQRSIRKELVARGHK</sequence>
<feature type="transmembrane region" description="Helical" evidence="2">
    <location>
        <begin position="453"/>
        <end position="474"/>
    </location>
</feature>
<dbReference type="AlphaFoldDB" id="A0A1Q9D9S8"/>
<feature type="compositionally biased region" description="Low complexity" evidence="1">
    <location>
        <begin position="528"/>
        <end position="544"/>
    </location>
</feature>
<feature type="transmembrane region" description="Helical" evidence="2">
    <location>
        <begin position="140"/>
        <end position="157"/>
    </location>
</feature>
<feature type="non-terminal residue" evidence="3">
    <location>
        <position position="692"/>
    </location>
</feature>
<keyword evidence="4" id="KW-1185">Reference proteome</keyword>
<evidence type="ECO:0000256" key="1">
    <source>
        <dbReference type="SAM" id="MobiDB-lite"/>
    </source>
</evidence>
<feature type="region of interest" description="Disordered" evidence="1">
    <location>
        <begin position="558"/>
        <end position="593"/>
    </location>
</feature>
<feature type="transmembrane region" description="Helical" evidence="2">
    <location>
        <begin position="268"/>
        <end position="286"/>
    </location>
</feature>
<dbReference type="OrthoDB" id="417172at2759"/>